<dbReference type="RefSeq" id="WP_183858259.1">
    <property type="nucleotide sequence ID" value="NZ_JACHOO010000010.1"/>
</dbReference>
<feature type="compositionally biased region" description="Basic and acidic residues" evidence="4">
    <location>
        <begin position="10"/>
        <end position="19"/>
    </location>
</feature>
<dbReference type="InterPro" id="IPR011711">
    <property type="entry name" value="GntR_C"/>
</dbReference>
<evidence type="ECO:0000259" key="5">
    <source>
        <dbReference type="PROSITE" id="PS50949"/>
    </source>
</evidence>
<dbReference type="SUPFAM" id="SSF46785">
    <property type="entry name" value="Winged helix' DNA-binding domain"/>
    <property type="match status" value="1"/>
</dbReference>
<keyword evidence="2 6" id="KW-0238">DNA-binding</keyword>
<accession>A0A7W9FQB8</accession>
<dbReference type="Pfam" id="PF07729">
    <property type="entry name" value="FCD"/>
    <property type="match status" value="1"/>
</dbReference>
<evidence type="ECO:0000256" key="4">
    <source>
        <dbReference type="SAM" id="MobiDB-lite"/>
    </source>
</evidence>
<dbReference type="Proteomes" id="UP000523821">
    <property type="component" value="Unassembled WGS sequence"/>
</dbReference>
<dbReference type="InterPro" id="IPR036390">
    <property type="entry name" value="WH_DNA-bd_sf"/>
</dbReference>
<dbReference type="PROSITE" id="PS50949">
    <property type="entry name" value="HTH_GNTR"/>
    <property type="match status" value="1"/>
</dbReference>
<reference evidence="6 7" key="1">
    <citation type="submission" date="2020-08" db="EMBL/GenBank/DDBJ databases">
        <title>Genomic Encyclopedia of Type Strains, Phase IV (KMG-IV): sequencing the most valuable type-strain genomes for metagenomic binning, comparative biology and taxonomic classification.</title>
        <authorList>
            <person name="Goeker M."/>
        </authorList>
    </citation>
    <scope>NUCLEOTIDE SEQUENCE [LARGE SCALE GENOMIC DNA]</scope>
    <source>
        <strain evidence="6 7">DSM 16268</strain>
    </source>
</reference>
<evidence type="ECO:0000313" key="7">
    <source>
        <dbReference type="Proteomes" id="UP000523821"/>
    </source>
</evidence>
<dbReference type="Gene3D" id="1.10.10.10">
    <property type="entry name" value="Winged helix-like DNA-binding domain superfamily/Winged helix DNA-binding domain"/>
    <property type="match status" value="1"/>
</dbReference>
<comment type="caution">
    <text evidence="6">The sequence shown here is derived from an EMBL/GenBank/DDBJ whole genome shotgun (WGS) entry which is preliminary data.</text>
</comment>
<sequence>MAKTDGTGETTERRRREPKAAPARSIVRTTLAEQAYEALKERILDQTLPPGARLNIDNLSRELAVSSSPIREALARLEAERLVVSELYTGYAVAPTPSAAYLAALAEYRIVIESHCARVGAPKKKKAVLAAMRQAFEKMNAVPLLGTRYKEYRRFVEWDGKFHQVLVDSAENEVMSVTYSSLHALLIQSRLYRNREGANTALAEVMNEHRAILDAFEAGDGEAAAQAVRDHLDGGRRRLIDREIERAKG</sequence>
<evidence type="ECO:0000256" key="1">
    <source>
        <dbReference type="ARBA" id="ARBA00023015"/>
    </source>
</evidence>
<keyword evidence="7" id="KW-1185">Reference proteome</keyword>
<name>A0A7W9FQB8_9HYPH</name>
<dbReference type="SMART" id="SM00345">
    <property type="entry name" value="HTH_GNTR"/>
    <property type="match status" value="1"/>
</dbReference>
<keyword evidence="3" id="KW-0804">Transcription</keyword>
<dbReference type="Gene3D" id="1.20.120.530">
    <property type="entry name" value="GntR ligand-binding domain-like"/>
    <property type="match status" value="1"/>
</dbReference>
<dbReference type="SMART" id="SM00895">
    <property type="entry name" value="FCD"/>
    <property type="match status" value="1"/>
</dbReference>
<dbReference type="InterPro" id="IPR008920">
    <property type="entry name" value="TF_FadR/GntR_C"/>
</dbReference>
<organism evidence="6 7">
    <name type="scientific">Prosthecomicrobium pneumaticum</name>
    <dbReference type="NCBI Taxonomy" id="81895"/>
    <lineage>
        <taxon>Bacteria</taxon>
        <taxon>Pseudomonadati</taxon>
        <taxon>Pseudomonadota</taxon>
        <taxon>Alphaproteobacteria</taxon>
        <taxon>Hyphomicrobiales</taxon>
        <taxon>Kaistiaceae</taxon>
        <taxon>Prosthecomicrobium</taxon>
    </lineage>
</organism>
<dbReference type="SUPFAM" id="SSF48008">
    <property type="entry name" value="GntR ligand-binding domain-like"/>
    <property type="match status" value="1"/>
</dbReference>
<dbReference type="CDD" id="cd07377">
    <property type="entry name" value="WHTH_GntR"/>
    <property type="match status" value="1"/>
</dbReference>
<feature type="region of interest" description="Disordered" evidence="4">
    <location>
        <begin position="1"/>
        <end position="23"/>
    </location>
</feature>
<dbReference type="PANTHER" id="PTHR43537">
    <property type="entry name" value="TRANSCRIPTIONAL REGULATOR, GNTR FAMILY"/>
    <property type="match status" value="1"/>
</dbReference>
<dbReference type="InterPro" id="IPR000524">
    <property type="entry name" value="Tscrpt_reg_HTH_GntR"/>
</dbReference>
<evidence type="ECO:0000256" key="3">
    <source>
        <dbReference type="ARBA" id="ARBA00023163"/>
    </source>
</evidence>
<feature type="domain" description="HTH gntR-type" evidence="5">
    <location>
        <begin position="29"/>
        <end position="96"/>
    </location>
</feature>
<proteinExistence type="predicted"/>
<gene>
    <name evidence="6" type="ORF">GGQ63_003923</name>
</gene>
<dbReference type="EMBL" id="JACHOO010000010">
    <property type="protein sequence ID" value="MBB5754831.1"/>
    <property type="molecule type" value="Genomic_DNA"/>
</dbReference>
<keyword evidence="1" id="KW-0805">Transcription regulation</keyword>
<evidence type="ECO:0000313" key="6">
    <source>
        <dbReference type="EMBL" id="MBB5754831.1"/>
    </source>
</evidence>
<protein>
    <submittedName>
        <fullName evidence="6">DNA-binding GntR family transcriptional regulator</fullName>
    </submittedName>
</protein>
<dbReference type="GO" id="GO:0003677">
    <property type="term" value="F:DNA binding"/>
    <property type="evidence" value="ECO:0007669"/>
    <property type="project" value="UniProtKB-KW"/>
</dbReference>
<dbReference type="GO" id="GO:0003700">
    <property type="term" value="F:DNA-binding transcription factor activity"/>
    <property type="evidence" value="ECO:0007669"/>
    <property type="project" value="InterPro"/>
</dbReference>
<evidence type="ECO:0000256" key="2">
    <source>
        <dbReference type="ARBA" id="ARBA00023125"/>
    </source>
</evidence>
<dbReference type="InterPro" id="IPR036388">
    <property type="entry name" value="WH-like_DNA-bd_sf"/>
</dbReference>
<dbReference type="AlphaFoldDB" id="A0A7W9FQB8"/>
<dbReference type="Pfam" id="PF00392">
    <property type="entry name" value="GntR"/>
    <property type="match status" value="1"/>
</dbReference>
<dbReference type="PANTHER" id="PTHR43537:SF5">
    <property type="entry name" value="UXU OPERON TRANSCRIPTIONAL REGULATOR"/>
    <property type="match status" value="1"/>
</dbReference>